<dbReference type="InterPro" id="IPR011152">
    <property type="entry name" value="Pesterase_MJ0912"/>
</dbReference>
<reference evidence="2 3" key="1">
    <citation type="submission" date="2021-06" db="EMBL/GenBank/DDBJ databases">
        <title>Bacillus sp. RD4P76, an endophyte from a halophyte.</title>
        <authorList>
            <person name="Sun J.-Q."/>
        </authorList>
    </citation>
    <scope>NUCLEOTIDE SEQUENCE [LARGE SCALE GENOMIC DNA]</scope>
    <source>
        <strain evidence="2 3">CGMCC 1.15917</strain>
    </source>
</reference>
<evidence type="ECO:0000259" key="1">
    <source>
        <dbReference type="Pfam" id="PF12850"/>
    </source>
</evidence>
<evidence type="ECO:0000313" key="2">
    <source>
        <dbReference type="EMBL" id="MBU9712754.1"/>
    </source>
</evidence>
<dbReference type="RefSeq" id="WP_217066931.1">
    <property type="nucleotide sequence ID" value="NZ_JAHQCS010000109.1"/>
</dbReference>
<keyword evidence="3" id="KW-1185">Reference proteome</keyword>
<dbReference type="PANTHER" id="PTHR42850">
    <property type="entry name" value="METALLOPHOSPHOESTERASE"/>
    <property type="match status" value="1"/>
</dbReference>
<dbReference type="PIRSF" id="PIRSF000883">
    <property type="entry name" value="Pesterase_MJ0912"/>
    <property type="match status" value="1"/>
</dbReference>
<sequence>MKIAFISDIHGNAVALDAVLEDIQTKNVDKIIVLGDLCFRGPEPKRALQLIQNLKTDVLKGNADEWVVRGIKQGEVPNQALQLMQTERDWTYGQLTHEDVTYLKELPTEHTVPLTEKLTIHCFHATPTSLFDVVPPTADNETLQEKLMSKDTATIFVYGHIHLPYIRFFNGKAVANLGSVGVPFDGLAQASYLIVEGSGAKYTMGIQRVPYDVDKVVRQYETANYPNLKMTEVIRNGSL</sequence>
<organism evidence="2 3">
    <name type="scientific">Evansella tamaricis</name>
    <dbReference type="NCBI Taxonomy" id="2069301"/>
    <lineage>
        <taxon>Bacteria</taxon>
        <taxon>Bacillati</taxon>
        <taxon>Bacillota</taxon>
        <taxon>Bacilli</taxon>
        <taxon>Bacillales</taxon>
        <taxon>Bacillaceae</taxon>
        <taxon>Evansella</taxon>
    </lineage>
</organism>
<comment type="caution">
    <text evidence="2">The sequence shown here is derived from an EMBL/GenBank/DDBJ whole genome shotgun (WGS) entry which is preliminary data.</text>
</comment>
<dbReference type="Pfam" id="PF12850">
    <property type="entry name" value="Metallophos_2"/>
    <property type="match status" value="1"/>
</dbReference>
<evidence type="ECO:0000313" key="3">
    <source>
        <dbReference type="Proteomes" id="UP000784880"/>
    </source>
</evidence>
<gene>
    <name evidence="2" type="ORF">KS419_13565</name>
</gene>
<feature type="domain" description="Calcineurin-like phosphoesterase" evidence="1">
    <location>
        <begin position="1"/>
        <end position="196"/>
    </location>
</feature>
<dbReference type="InterPro" id="IPR050126">
    <property type="entry name" value="Ap4A_hydrolase"/>
</dbReference>
<dbReference type="InterPro" id="IPR024654">
    <property type="entry name" value="Calcineurin-like_PHP_lpxH"/>
</dbReference>
<name>A0ABS6JGH2_9BACI</name>
<accession>A0ABS6JGH2</accession>
<protein>
    <submittedName>
        <fullName evidence="2">Metallophosphatase family protein</fullName>
    </submittedName>
</protein>
<proteinExistence type="predicted"/>
<dbReference type="PANTHER" id="PTHR42850:SF2">
    <property type="entry name" value="BLL5683 PROTEIN"/>
    <property type="match status" value="1"/>
</dbReference>
<dbReference type="EMBL" id="JAHQCS010000109">
    <property type="protein sequence ID" value="MBU9712754.1"/>
    <property type="molecule type" value="Genomic_DNA"/>
</dbReference>
<dbReference type="Proteomes" id="UP000784880">
    <property type="component" value="Unassembled WGS sequence"/>
</dbReference>